<dbReference type="Proteomes" id="UP000183760">
    <property type="component" value="Unassembled WGS sequence"/>
</dbReference>
<sequence>MTLSTKDAARRLYRRLEEAIHSGDFDVVDDVIQQDAVDHHPDPDMTPGREGIKQAFAGLRAAFPDIRFELEDLVAEGDKVACRITARATHRGSFMGFAATGLPVSYTLLDVLRFSQDGRLVERWGLVEEGRLRQQLARPPR</sequence>
<dbReference type="InterPro" id="IPR032710">
    <property type="entry name" value="NTF2-like_dom_sf"/>
</dbReference>
<dbReference type="PANTHER" id="PTHR38436">
    <property type="entry name" value="POLYKETIDE CYCLASE SNOAL-LIKE DOMAIN"/>
    <property type="match status" value="1"/>
</dbReference>
<dbReference type="Gene3D" id="3.10.450.50">
    <property type="match status" value="1"/>
</dbReference>
<organism evidence="1 4">
    <name type="scientific">Myxococcus fulvus</name>
    <dbReference type="NCBI Taxonomy" id="33"/>
    <lineage>
        <taxon>Bacteria</taxon>
        <taxon>Pseudomonadati</taxon>
        <taxon>Myxococcota</taxon>
        <taxon>Myxococcia</taxon>
        <taxon>Myxococcales</taxon>
        <taxon>Cystobacterineae</taxon>
        <taxon>Myxococcaceae</taxon>
        <taxon>Myxococcus</taxon>
    </lineage>
</organism>
<dbReference type="AlphaFoldDB" id="A0A511TFH8"/>
<comment type="caution">
    <text evidence="1">The sequence shown here is derived from an EMBL/GenBank/DDBJ whole genome shotgun (WGS) entry which is preliminary data.</text>
</comment>
<evidence type="ECO:0000313" key="1">
    <source>
        <dbReference type="EMBL" id="GEN12929.1"/>
    </source>
</evidence>
<dbReference type="OrthoDB" id="5516081at2"/>
<dbReference type="RefSeq" id="WP_074958379.1">
    <property type="nucleotide sequence ID" value="NZ_BJXR01000072.1"/>
</dbReference>
<evidence type="ECO:0000313" key="2">
    <source>
        <dbReference type="EMBL" id="SEU38551.1"/>
    </source>
</evidence>
<dbReference type="Proteomes" id="UP000321514">
    <property type="component" value="Unassembled WGS sequence"/>
</dbReference>
<reference evidence="1 4" key="2">
    <citation type="submission" date="2019-07" db="EMBL/GenBank/DDBJ databases">
        <title>Whole genome shotgun sequence of Myxococcus fulvus NBRC 100333.</title>
        <authorList>
            <person name="Hosoyama A."/>
            <person name="Uohara A."/>
            <person name="Ohji S."/>
            <person name="Ichikawa N."/>
        </authorList>
    </citation>
    <scope>NUCLEOTIDE SEQUENCE [LARGE SCALE GENOMIC DNA]</scope>
    <source>
        <strain evidence="1 4">NBRC 100333</strain>
    </source>
</reference>
<evidence type="ECO:0000313" key="4">
    <source>
        <dbReference type="Proteomes" id="UP000321514"/>
    </source>
</evidence>
<dbReference type="GO" id="GO:0030638">
    <property type="term" value="P:polyketide metabolic process"/>
    <property type="evidence" value="ECO:0007669"/>
    <property type="project" value="InterPro"/>
</dbReference>
<name>A0A511TFH8_MYXFU</name>
<dbReference type="InterPro" id="IPR009959">
    <property type="entry name" value="Cyclase_SnoaL-like"/>
</dbReference>
<dbReference type="EMBL" id="BJXR01000072">
    <property type="protein sequence ID" value="GEN12929.1"/>
    <property type="molecule type" value="Genomic_DNA"/>
</dbReference>
<dbReference type="EMBL" id="FOIB01000013">
    <property type="protein sequence ID" value="SEU38551.1"/>
    <property type="molecule type" value="Genomic_DNA"/>
</dbReference>
<proteinExistence type="predicted"/>
<keyword evidence="3" id="KW-1185">Reference proteome</keyword>
<dbReference type="SUPFAM" id="SSF54427">
    <property type="entry name" value="NTF2-like"/>
    <property type="match status" value="1"/>
</dbReference>
<reference evidence="2 3" key="1">
    <citation type="submission" date="2016-10" db="EMBL/GenBank/DDBJ databases">
        <authorList>
            <person name="Varghese N."/>
            <person name="Submissions S."/>
        </authorList>
    </citation>
    <scope>NUCLEOTIDE SEQUENCE [LARGE SCALE GENOMIC DNA]</scope>
    <source>
        <strain evidence="2 3">DSM 16525</strain>
    </source>
</reference>
<dbReference type="PANTHER" id="PTHR38436:SF1">
    <property type="entry name" value="ESTER CYCLASE"/>
    <property type="match status" value="1"/>
</dbReference>
<dbReference type="STRING" id="1334629.MFUL124B02_10265"/>
<accession>A0A511TFH8</accession>
<protein>
    <submittedName>
        <fullName evidence="2">SnoaL-like polyketide cyclase</fullName>
    </submittedName>
</protein>
<dbReference type="Pfam" id="PF07366">
    <property type="entry name" value="SnoaL"/>
    <property type="match status" value="1"/>
</dbReference>
<evidence type="ECO:0000313" key="3">
    <source>
        <dbReference type="Proteomes" id="UP000183760"/>
    </source>
</evidence>
<gene>
    <name evidence="1" type="ORF">MFU01_79660</name>
    <name evidence="2" type="ORF">SAMN05443572_113107</name>
</gene>